<dbReference type="InterPro" id="IPR001343">
    <property type="entry name" value="Hemolysn_Ca-bd"/>
</dbReference>
<dbReference type="EMBL" id="CP081869">
    <property type="protein sequence ID" value="QZO01642.1"/>
    <property type="molecule type" value="Genomic_DNA"/>
</dbReference>
<dbReference type="Pfam" id="PF00353">
    <property type="entry name" value="HemolysinCabind"/>
    <property type="match status" value="2"/>
</dbReference>
<organism evidence="4 5">
    <name type="scientific">Chenggangzhangella methanolivorans</name>
    <dbReference type="NCBI Taxonomy" id="1437009"/>
    <lineage>
        <taxon>Bacteria</taxon>
        <taxon>Pseudomonadati</taxon>
        <taxon>Pseudomonadota</taxon>
        <taxon>Alphaproteobacteria</taxon>
        <taxon>Hyphomicrobiales</taxon>
        <taxon>Methylopilaceae</taxon>
        <taxon>Chenggangzhangella</taxon>
    </lineage>
</organism>
<dbReference type="AlphaFoldDB" id="A0A9E6RIJ9"/>
<dbReference type="PANTHER" id="PTHR38340:SF1">
    <property type="entry name" value="S-LAYER PROTEIN"/>
    <property type="match status" value="1"/>
</dbReference>
<dbReference type="InterPro" id="IPR011049">
    <property type="entry name" value="Serralysin-like_metalloprot_C"/>
</dbReference>
<dbReference type="SUPFAM" id="SSF51120">
    <property type="entry name" value="beta-Roll"/>
    <property type="match status" value="1"/>
</dbReference>
<evidence type="ECO:0000313" key="4">
    <source>
        <dbReference type="EMBL" id="QZO01642.1"/>
    </source>
</evidence>
<keyword evidence="5" id="KW-1185">Reference proteome</keyword>
<evidence type="ECO:0000256" key="1">
    <source>
        <dbReference type="ARBA" id="ARBA00004613"/>
    </source>
</evidence>
<dbReference type="Proteomes" id="UP000825701">
    <property type="component" value="Chromosome"/>
</dbReference>
<feature type="region of interest" description="Disordered" evidence="3">
    <location>
        <begin position="1"/>
        <end position="93"/>
    </location>
</feature>
<dbReference type="PRINTS" id="PR00313">
    <property type="entry name" value="CABNDNGRPT"/>
</dbReference>
<gene>
    <name evidence="4" type="ORF">K6K41_09705</name>
</gene>
<reference evidence="4" key="1">
    <citation type="submission" date="2021-08" db="EMBL/GenBank/DDBJ databases">
        <authorList>
            <person name="Zhang H."/>
            <person name="Xu M."/>
            <person name="Yu Z."/>
            <person name="Yang L."/>
            <person name="Cai Y."/>
        </authorList>
    </citation>
    <scope>NUCLEOTIDE SEQUENCE</scope>
    <source>
        <strain evidence="4">CHL1</strain>
    </source>
</reference>
<name>A0A9E6RIJ9_9HYPH</name>
<dbReference type="PROSITE" id="PS00330">
    <property type="entry name" value="HEMOLYSIN_CALCIUM"/>
    <property type="match status" value="3"/>
</dbReference>
<sequence>MENGQMAKINGDGRANELRGTNFDDVINGKGGNDELEGNGGNDKLYGGSGNDDLEGDSGNDTLEGGSGNDELDGGSGNDVLKGGKGNDELDGGIGNDILTGGKGFDTFKFERFDGADTITDFKSGQDTIEFDIDGLDFRDLTIANNGSGDAVITWGDAGSSITLDGVDAASLGQRDFVFDD</sequence>
<comment type="subcellular location">
    <subcellularLocation>
        <location evidence="1">Secreted</location>
    </subcellularLocation>
</comment>
<dbReference type="InterPro" id="IPR018511">
    <property type="entry name" value="Hemolysin-typ_Ca-bd_CS"/>
</dbReference>
<evidence type="ECO:0000256" key="2">
    <source>
        <dbReference type="ARBA" id="ARBA00022525"/>
    </source>
</evidence>
<dbReference type="InterPro" id="IPR050557">
    <property type="entry name" value="RTX_toxin/Mannuronan_C5-epim"/>
</dbReference>
<evidence type="ECO:0000313" key="5">
    <source>
        <dbReference type="Proteomes" id="UP000825701"/>
    </source>
</evidence>
<dbReference type="GO" id="GO:0005576">
    <property type="term" value="C:extracellular region"/>
    <property type="evidence" value="ECO:0007669"/>
    <property type="project" value="UniProtKB-SubCell"/>
</dbReference>
<protein>
    <submittedName>
        <fullName evidence="4">Calcium-binding protein</fullName>
    </submittedName>
</protein>
<dbReference type="Gene3D" id="2.150.10.10">
    <property type="entry name" value="Serralysin-like metalloprotease, C-terminal"/>
    <property type="match status" value="2"/>
</dbReference>
<proteinExistence type="predicted"/>
<keyword evidence="2" id="KW-0964">Secreted</keyword>
<dbReference type="KEGG" id="cmet:K6K41_09705"/>
<evidence type="ECO:0000256" key="3">
    <source>
        <dbReference type="SAM" id="MobiDB-lite"/>
    </source>
</evidence>
<accession>A0A9E6RIJ9</accession>
<dbReference type="GO" id="GO:0005509">
    <property type="term" value="F:calcium ion binding"/>
    <property type="evidence" value="ECO:0007669"/>
    <property type="project" value="InterPro"/>
</dbReference>
<dbReference type="PANTHER" id="PTHR38340">
    <property type="entry name" value="S-LAYER PROTEIN"/>
    <property type="match status" value="1"/>
</dbReference>